<keyword evidence="5" id="KW-1185">Reference proteome</keyword>
<comment type="caution">
    <text evidence="4">The sequence shown here is derived from an EMBL/GenBank/DDBJ whole genome shotgun (WGS) entry which is preliminary data.</text>
</comment>
<keyword evidence="2" id="KW-0472">Membrane</keyword>
<feature type="transmembrane region" description="Helical" evidence="2">
    <location>
        <begin position="52"/>
        <end position="71"/>
    </location>
</feature>
<gene>
    <name evidence="4" type="ORF">J2S11_003953</name>
</gene>
<evidence type="ECO:0000313" key="5">
    <source>
        <dbReference type="Proteomes" id="UP001235840"/>
    </source>
</evidence>
<keyword evidence="2" id="KW-1133">Transmembrane helix</keyword>
<dbReference type="Proteomes" id="UP001235840">
    <property type="component" value="Unassembled WGS sequence"/>
</dbReference>
<protein>
    <recommendedName>
        <fullName evidence="3">DUF4367 domain-containing protein</fullName>
    </recommendedName>
</protein>
<dbReference type="RefSeq" id="WP_307397435.1">
    <property type="nucleotide sequence ID" value="NZ_JAUSTY010000022.1"/>
</dbReference>
<dbReference type="EMBL" id="JAUSTY010000022">
    <property type="protein sequence ID" value="MDQ0168023.1"/>
    <property type="molecule type" value="Genomic_DNA"/>
</dbReference>
<feature type="region of interest" description="Disordered" evidence="1">
    <location>
        <begin position="106"/>
        <end position="127"/>
    </location>
</feature>
<proteinExistence type="predicted"/>
<dbReference type="Pfam" id="PF14285">
    <property type="entry name" value="DUF4367"/>
    <property type="match status" value="1"/>
</dbReference>
<dbReference type="InterPro" id="IPR025377">
    <property type="entry name" value="DUF4367"/>
</dbReference>
<organism evidence="4 5">
    <name type="scientific">Caldalkalibacillus horti</name>
    <dbReference type="NCBI Taxonomy" id="77523"/>
    <lineage>
        <taxon>Bacteria</taxon>
        <taxon>Bacillati</taxon>
        <taxon>Bacillota</taxon>
        <taxon>Bacilli</taxon>
        <taxon>Bacillales</taxon>
        <taxon>Bacillaceae</taxon>
        <taxon>Caldalkalibacillus</taxon>
    </lineage>
</organism>
<name>A0ABT9W459_9BACI</name>
<reference evidence="4 5" key="1">
    <citation type="submission" date="2023-07" db="EMBL/GenBank/DDBJ databases">
        <title>Genomic Encyclopedia of Type Strains, Phase IV (KMG-IV): sequencing the most valuable type-strain genomes for metagenomic binning, comparative biology and taxonomic classification.</title>
        <authorList>
            <person name="Goeker M."/>
        </authorList>
    </citation>
    <scope>NUCLEOTIDE SEQUENCE [LARGE SCALE GENOMIC DNA]</scope>
    <source>
        <strain evidence="4 5">DSM 12751</strain>
    </source>
</reference>
<feature type="domain" description="DUF4367" evidence="3">
    <location>
        <begin position="144"/>
        <end position="257"/>
    </location>
</feature>
<evidence type="ECO:0000313" key="4">
    <source>
        <dbReference type="EMBL" id="MDQ0168023.1"/>
    </source>
</evidence>
<keyword evidence="2" id="KW-0812">Transmembrane</keyword>
<evidence type="ECO:0000256" key="2">
    <source>
        <dbReference type="SAM" id="Phobius"/>
    </source>
</evidence>
<evidence type="ECO:0000256" key="1">
    <source>
        <dbReference type="SAM" id="MobiDB-lite"/>
    </source>
</evidence>
<evidence type="ECO:0000259" key="3">
    <source>
        <dbReference type="Pfam" id="PF14285"/>
    </source>
</evidence>
<sequence>MSDEFKHNDEELKSWLNSVHKDVDIPDNQKPWPNVKERLDKIKKRNRRIKRIKIITAIACMSLLISFALTADLPTAYSQFQGLVKKVQENIIDIFFDEEQQNIENIGAKTLPPPPNIESTPTDGLRSEDTSLEKAQQMLSFNLVVPTYIPDEYSLDLVRIYQDTDGEYRTAFIEYVNDDGRIIQLSQRMLSENSTPETARFYENATIHDLQINENKAVMIVYDNNFVQIDWLTDDQIKFSLFGLLSESEILSIAESLY</sequence>
<accession>A0ABT9W459</accession>